<evidence type="ECO:0000313" key="6">
    <source>
        <dbReference type="Proteomes" id="UP000434957"/>
    </source>
</evidence>
<evidence type="ECO:0000313" key="3">
    <source>
        <dbReference type="EMBL" id="KAE9021472.1"/>
    </source>
</evidence>
<evidence type="ECO:0000313" key="5">
    <source>
        <dbReference type="Proteomes" id="UP000429607"/>
    </source>
</evidence>
<dbReference type="EMBL" id="QXFU01000890">
    <property type="protein sequence ID" value="KAE9017173.1"/>
    <property type="molecule type" value="Genomic_DNA"/>
</dbReference>
<evidence type="ECO:0000313" key="4">
    <source>
        <dbReference type="EMBL" id="KAE9299604.1"/>
    </source>
</evidence>
<gene>
    <name evidence="3" type="ORF">PR001_g13360</name>
    <name evidence="2" type="ORF">PR002_g13471</name>
    <name evidence="4" type="ORF">PR003_g22954</name>
</gene>
<keyword evidence="1" id="KW-0732">Signal</keyword>
<reference evidence="5 7" key="1">
    <citation type="submission" date="2018-09" db="EMBL/GenBank/DDBJ databases">
        <title>Genomic investigation of the strawberry pathogen Phytophthora fragariae indicates pathogenicity is determined by transcriptional variation in three key races.</title>
        <authorList>
            <person name="Adams T.M."/>
            <person name="Armitage A.D."/>
            <person name="Sobczyk M.K."/>
            <person name="Bates H.J."/>
            <person name="Dunwell J.M."/>
            <person name="Nellist C.F."/>
            <person name="Harrison R.J."/>
        </authorList>
    </citation>
    <scope>NUCLEOTIDE SEQUENCE [LARGE SCALE GENOMIC DNA]</scope>
    <source>
        <strain evidence="3 5">SCRP249</strain>
        <strain evidence="2 7">SCRP324</strain>
        <strain evidence="4 6">SCRP333</strain>
    </source>
</reference>
<name>A0A6A3LQ94_9STRA</name>
<comment type="caution">
    <text evidence="3">The sequence shown here is derived from an EMBL/GenBank/DDBJ whole genome shotgun (WGS) entry which is preliminary data.</text>
</comment>
<feature type="signal peptide" evidence="1">
    <location>
        <begin position="1"/>
        <end position="27"/>
    </location>
</feature>
<dbReference type="Proteomes" id="UP000434957">
    <property type="component" value="Unassembled WGS sequence"/>
</dbReference>
<evidence type="ECO:0000313" key="2">
    <source>
        <dbReference type="EMBL" id="KAE9017173.1"/>
    </source>
</evidence>
<accession>A0A6A3LQ94</accession>
<sequence length="115" mass="12632">MFWSRHLNSSTCTYAWFVWYLLSSATASQLLLAGSSILGRLCSGYSSFTSVPSAGDRVPSSFFSSVFASWCPSQSVHSSMAPITTPRPQSEPFADVGRCVSDANNRRVVLHTRSW</sequence>
<evidence type="ECO:0008006" key="8">
    <source>
        <dbReference type="Google" id="ProtNLM"/>
    </source>
</evidence>
<evidence type="ECO:0000313" key="7">
    <source>
        <dbReference type="Proteomes" id="UP000435112"/>
    </source>
</evidence>
<dbReference type="EMBL" id="QXFT01002354">
    <property type="protein sequence ID" value="KAE9299604.1"/>
    <property type="molecule type" value="Genomic_DNA"/>
</dbReference>
<keyword evidence="6" id="KW-1185">Reference proteome</keyword>
<feature type="chain" id="PRO_5036380069" description="Secreted protein" evidence="1">
    <location>
        <begin position="28"/>
        <end position="115"/>
    </location>
</feature>
<organism evidence="3 5">
    <name type="scientific">Phytophthora rubi</name>
    <dbReference type="NCBI Taxonomy" id="129364"/>
    <lineage>
        <taxon>Eukaryota</taxon>
        <taxon>Sar</taxon>
        <taxon>Stramenopiles</taxon>
        <taxon>Oomycota</taxon>
        <taxon>Peronosporomycetes</taxon>
        <taxon>Peronosporales</taxon>
        <taxon>Peronosporaceae</taxon>
        <taxon>Phytophthora</taxon>
    </lineage>
</organism>
<dbReference type="AlphaFoldDB" id="A0A6A3LQ94"/>
<protein>
    <recommendedName>
        <fullName evidence="8">Secreted protein</fullName>
    </recommendedName>
</protein>
<evidence type="ECO:0000256" key="1">
    <source>
        <dbReference type="SAM" id="SignalP"/>
    </source>
</evidence>
<proteinExistence type="predicted"/>
<dbReference type="Proteomes" id="UP000429607">
    <property type="component" value="Unassembled WGS sequence"/>
</dbReference>
<dbReference type="Proteomes" id="UP000435112">
    <property type="component" value="Unassembled WGS sequence"/>
</dbReference>
<dbReference type="EMBL" id="QXFV01000910">
    <property type="protein sequence ID" value="KAE9021472.1"/>
    <property type="molecule type" value="Genomic_DNA"/>
</dbReference>